<sequence length="330" mass="37125">LPPEIEASPVRSPRHDVGKIDKGATKHVPMTFQGTWEPSSHALEIKVLYHTVTDPETPISKTLSTPFTFDTPFEANYTFFPRIHPEPWPSFFSPDNIDAPEDHDEQVELGETEAKGLTHRWHLGTEIRSIADEDLIIHSAEVEQQSVTGGLICSKLEGLPSEEMTTIAPHSSHTRGFLLDLQKHNLDDRRSATLDLNLVLQWSRKTDPDAEHTSHTTTSLTIPRLMVPNLEPRVLCSATKPSSSDSAPARLITLVYTFENPTQHFLTFELTMDTSEDYAFSGSKTRSLNILPVSRREVKFIVLPMGEGGELRPQLRVVDRYFNKVLKVRG</sequence>
<feature type="non-terminal residue" evidence="1">
    <location>
        <position position="1"/>
    </location>
</feature>
<comment type="caution">
    <text evidence="1">The sequence shown here is derived from an EMBL/GenBank/DDBJ whole genome shotgun (WGS) entry which is preliminary data.</text>
</comment>
<proteinExistence type="predicted"/>
<reference evidence="1" key="1">
    <citation type="submission" date="2024-09" db="EMBL/GenBank/DDBJ databases">
        <title>Black Yeasts Isolated from many extreme environments.</title>
        <authorList>
            <person name="Coleine C."/>
            <person name="Stajich J.E."/>
            <person name="Selbmann L."/>
        </authorList>
    </citation>
    <scope>NUCLEOTIDE SEQUENCE</scope>
    <source>
        <strain evidence="1">CCFEE 5737</strain>
    </source>
</reference>
<gene>
    <name evidence="1" type="ORF">LTS18_011171</name>
</gene>
<dbReference type="EMBL" id="JAWDJW010003197">
    <property type="protein sequence ID" value="KAK3077117.1"/>
    <property type="molecule type" value="Genomic_DNA"/>
</dbReference>
<organism evidence="1 2">
    <name type="scientific">Coniosporium uncinatum</name>
    <dbReference type="NCBI Taxonomy" id="93489"/>
    <lineage>
        <taxon>Eukaryota</taxon>
        <taxon>Fungi</taxon>
        <taxon>Dikarya</taxon>
        <taxon>Ascomycota</taxon>
        <taxon>Pezizomycotina</taxon>
        <taxon>Dothideomycetes</taxon>
        <taxon>Dothideomycetes incertae sedis</taxon>
        <taxon>Coniosporium</taxon>
    </lineage>
</organism>
<evidence type="ECO:0000313" key="1">
    <source>
        <dbReference type="EMBL" id="KAK3077117.1"/>
    </source>
</evidence>
<protein>
    <submittedName>
        <fullName evidence="1">Uncharacterized protein</fullName>
    </submittedName>
</protein>
<name>A0ACC3DKE6_9PEZI</name>
<keyword evidence="2" id="KW-1185">Reference proteome</keyword>
<evidence type="ECO:0000313" key="2">
    <source>
        <dbReference type="Proteomes" id="UP001186974"/>
    </source>
</evidence>
<feature type="non-terminal residue" evidence="1">
    <location>
        <position position="330"/>
    </location>
</feature>
<accession>A0ACC3DKE6</accession>
<dbReference type="Proteomes" id="UP001186974">
    <property type="component" value="Unassembled WGS sequence"/>
</dbReference>